<keyword evidence="4" id="KW-1185">Reference proteome</keyword>
<proteinExistence type="predicted"/>
<dbReference type="PROSITE" id="PS50006">
    <property type="entry name" value="FHA_DOMAIN"/>
    <property type="match status" value="1"/>
</dbReference>
<dbReference type="AlphaFoldDB" id="A0A5P8WH32"/>
<dbReference type="RefSeq" id="WP_152591809.1">
    <property type="nucleotide sequence ID" value="NZ_CP045227.1"/>
</dbReference>
<organism evidence="3 4">
    <name type="scientific">Nostoc sphaeroides CCNUC1</name>
    <dbReference type="NCBI Taxonomy" id="2653204"/>
    <lineage>
        <taxon>Bacteria</taxon>
        <taxon>Bacillati</taxon>
        <taxon>Cyanobacteriota</taxon>
        <taxon>Cyanophyceae</taxon>
        <taxon>Nostocales</taxon>
        <taxon>Nostocaceae</taxon>
        <taxon>Nostoc</taxon>
    </lineage>
</organism>
<keyword evidence="1" id="KW-0175">Coiled coil</keyword>
<dbReference type="KEGG" id="nsh:GXM_08623"/>
<accession>A0A5P8WH32</accession>
<gene>
    <name evidence="3" type="ORF">GXM_08623</name>
</gene>
<dbReference type="Gene3D" id="2.60.200.20">
    <property type="match status" value="1"/>
</dbReference>
<dbReference type="CDD" id="cd00060">
    <property type="entry name" value="FHA"/>
    <property type="match status" value="1"/>
</dbReference>
<dbReference type="Pfam" id="PF00498">
    <property type="entry name" value="FHA"/>
    <property type="match status" value="1"/>
</dbReference>
<dbReference type="Proteomes" id="UP000326678">
    <property type="component" value="Chromosome Gxm2"/>
</dbReference>
<evidence type="ECO:0000259" key="2">
    <source>
        <dbReference type="PROSITE" id="PS50006"/>
    </source>
</evidence>
<name>A0A5P8WH32_9NOSO</name>
<evidence type="ECO:0000313" key="3">
    <source>
        <dbReference type="EMBL" id="QFS51129.1"/>
    </source>
</evidence>
<feature type="coiled-coil region" evidence="1">
    <location>
        <begin position="360"/>
        <end position="387"/>
    </location>
</feature>
<dbReference type="InterPro" id="IPR008984">
    <property type="entry name" value="SMAD_FHA_dom_sf"/>
</dbReference>
<protein>
    <submittedName>
        <fullName evidence="3">Forkhead-associated protein</fullName>
    </submittedName>
</protein>
<reference evidence="3 4" key="1">
    <citation type="submission" date="2019-10" db="EMBL/GenBank/DDBJ databases">
        <title>Genomic and transcriptomic insights into the perfect genentic adaptation of a filamentous nitrogen-fixing cyanobacterium to rice fields.</title>
        <authorList>
            <person name="Chen Z."/>
        </authorList>
    </citation>
    <scope>NUCLEOTIDE SEQUENCE [LARGE SCALE GENOMIC DNA]</scope>
    <source>
        <strain evidence="3">CCNUC1</strain>
    </source>
</reference>
<dbReference type="SUPFAM" id="SSF49879">
    <property type="entry name" value="SMAD/FHA domain"/>
    <property type="match status" value="1"/>
</dbReference>
<dbReference type="SMART" id="SM00240">
    <property type="entry name" value="FHA"/>
    <property type="match status" value="1"/>
</dbReference>
<dbReference type="InterPro" id="IPR000253">
    <property type="entry name" value="FHA_dom"/>
</dbReference>
<sequence length="724" mass="83108">MLPKLEKLNQRLQEIQKLVAPKVDRNEMMQTVFQELENIAERLKTEKLTLQIISTNLFSGQALQNFINLSEKLLNSYEIKVNFLPSQEQQSKQNLSVALLLLAAPEQSQTRYELSPVQEFTIGRNPDCEIALEAGLYKKISWNHAKVKTLANPDTNLTTQNWEICDLNSTNGTYVNDTRIQGCQTLQPGDRITLAAHSTNSASPEFIFEQESFASIIEAEKSYKQLVNCDVLCLVVDANYPLSANEKTLIMRASEAAIAIRFVIIDVSNITNKSDKLIKSNLNDIETWLQNQGNSSSLELTFLALHPYYQNPQITEVDAQFQEKLAKFSKSLESLTNRKSEDILLQRFTIQVLDQIILIEQVFDIQVQGLNQEIQSLENQLQQLSKIDLKEQIKKNIKKVSEDRDKTFKQVKVELNQSKTTLLDSFSKKSIFSKIQLIVDSFKPVIVKKDSYTYVKLRSEIKNKTGNINIDLINFCSLTLEQWANEEWGRISTCYGEGGLNRLAQSSYAILNFIPDVNLENSLFNSQQHVDIQKSLLNSFIEVNCESRYREVSPVEYVVKQIRANMMQLTFIITLGAIFIGSKVGGGKQLILSITEPLRDNSWLFGIVLFTLICLTTYSYQKENSLKIEEIGDKLKKDLSNHYQSLAKNLVERLVQDFNAMLEIEERCIKENLEYINDRFMAYIIDIEKKQLVIKNSIEQNKLNQKNLEKEKVEFQKLKPKQIQ</sequence>
<evidence type="ECO:0000313" key="4">
    <source>
        <dbReference type="Proteomes" id="UP000326678"/>
    </source>
</evidence>
<dbReference type="EMBL" id="CP045227">
    <property type="protein sequence ID" value="QFS51129.1"/>
    <property type="molecule type" value="Genomic_DNA"/>
</dbReference>
<feature type="domain" description="FHA" evidence="2">
    <location>
        <begin position="120"/>
        <end position="180"/>
    </location>
</feature>
<evidence type="ECO:0000256" key="1">
    <source>
        <dbReference type="SAM" id="Coils"/>
    </source>
</evidence>